<keyword evidence="3" id="KW-1185">Reference proteome</keyword>
<proteinExistence type="predicted"/>
<dbReference type="Pfam" id="PF04993">
    <property type="entry name" value="TfoX_N"/>
    <property type="match status" value="1"/>
</dbReference>
<evidence type="ECO:0000259" key="1">
    <source>
        <dbReference type="Pfam" id="PF04993"/>
    </source>
</evidence>
<dbReference type="EMBL" id="BAABDI010000011">
    <property type="protein sequence ID" value="GAA3973946.1"/>
    <property type="molecule type" value="Genomic_DNA"/>
</dbReference>
<dbReference type="InterPro" id="IPR007076">
    <property type="entry name" value="TfoX_N"/>
</dbReference>
<name>A0ABP7Q005_9BACT</name>
<organism evidence="2 3">
    <name type="scientific">Hymenobacter antarcticus</name>
    <dbReference type="NCBI Taxonomy" id="486270"/>
    <lineage>
        <taxon>Bacteria</taxon>
        <taxon>Pseudomonadati</taxon>
        <taxon>Bacteroidota</taxon>
        <taxon>Cytophagia</taxon>
        <taxon>Cytophagales</taxon>
        <taxon>Hymenobacteraceae</taxon>
        <taxon>Hymenobacter</taxon>
    </lineage>
</organism>
<evidence type="ECO:0000313" key="3">
    <source>
        <dbReference type="Proteomes" id="UP001501556"/>
    </source>
</evidence>
<dbReference type="Proteomes" id="UP001501556">
    <property type="component" value="Unassembled WGS sequence"/>
</dbReference>
<evidence type="ECO:0000313" key="2">
    <source>
        <dbReference type="EMBL" id="GAA3973946.1"/>
    </source>
</evidence>
<reference evidence="3" key="1">
    <citation type="journal article" date="2019" name="Int. J. Syst. Evol. Microbiol.">
        <title>The Global Catalogue of Microorganisms (GCM) 10K type strain sequencing project: providing services to taxonomists for standard genome sequencing and annotation.</title>
        <authorList>
            <consortium name="The Broad Institute Genomics Platform"/>
            <consortium name="The Broad Institute Genome Sequencing Center for Infectious Disease"/>
            <person name="Wu L."/>
            <person name="Ma J."/>
        </authorList>
    </citation>
    <scope>NUCLEOTIDE SEQUENCE [LARGE SCALE GENOMIC DNA]</scope>
    <source>
        <strain evidence="3">JCM 17217</strain>
    </source>
</reference>
<dbReference type="Gene3D" id="3.30.1460.30">
    <property type="entry name" value="YgaC/TfoX-N like chaperone"/>
    <property type="match status" value="1"/>
</dbReference>
<comment type="caution">
    <text evidence="2">The sequence shown here is derived from an EMBL/GenBank/DDBJ whole genome shotgun (WGS) entry which is preliminary data.</text>
</comment>
<dbReference type="RefSeq" id="WP_345123650.1">
    <property type="nucleotide sequence ID" value="NZ_BAABDI010000011.1"/>
</dbReference>
<gene>
    <name evidence="2" type="ORF">GCM10022407_19670</name>
</gene>
<feature type="domain" description="TfoX N-terminal" evidence="1">
    <location>
        <begin position="13"/>
        <end position="97"/>
    </location>
</feature>
<dbReference type="SUPFAM" id="SSF159894">
    <property type="entry name" value="YgaC/TfoX-N like"/>
    <property type="match status" value="1"/>
</dbReference>
<sequence>MASTPQFAEFVVEQFNGSGHVTARKMFGEYTLYWDGKPFALVCDNKLYVKPTAAGRAFLPEVTEAAPYPGAKPCFLVEEQLEDREWLANLARLTVEELPEPKPKTKKQRGGQ</sequence>
<protein>
    <submittedName>
        <fullName evidence="2">TfoX/Sxy family protein</fullName>
    </submittedName>
</protein>
<accession>A0ABP7Q005</accession>